<dbReference type="EMBL" id="FNXT01001197">
    <property type="protein sequence ID" value="SZX73770.1"/>
    <property type="molecule type" value="Genomic_DNA"/>
</dbReference>
<keyword evidence="3" id="KW-0136">Cellulose degradation</keyword>
<evidence type="ECO:0000259" key="9">
    <source>
        <dbReference type="Pfam" id="PF00150"/>
    </source>
</evidence>
<dbReference type="Pfam" id="PF00150">
    <property type="entry name" value="Cellulase"/>
    <property type="match status" value="1"/>
</dbReference>
<dbReference type="AlphaFoldDB" id="A0A383W9B6"/>
<evidence type="ECO:0000256" key="1">
    <source>
        <dbReference type="ARBA" id="ARBA00005641"/>
    </source>
</evidence>
<proteinExistence type="inferred from homology"/>
<protein>
    <recommendedName>
        <fullName evidence="9">Glycoside hydrolase family 5 domain-containing protein</fullName>
    </recommendedName>
</protein>
<dbReference type="InterPro" id="IPR017853">
    <property type="entry name" value="GH"/>
</dbReference>
<dbReference type="SUPFAM" id="SSF51445">
    <property type="entry name" value="(Trans)glycosidases"/>
    <property type="match status" value="1"/>
</dbReference>
<dbReference type="GO" id="GO:0004553">
    <property type="term" value="F:hydrolase activity, hydrolyzing O-glycosyl compounds"/>
    <property type="evidence" value="ECO:0007669"/>
    <property type="project" value="InterPro"/>
</dbReference>
<dbReference type="InterPro" id="IPR001547">
    <property type="entry name" value="Glyco_hydro_5"/>
</dbReference>
<evidence type="ECO:0000256" key="8">
    <source>
        <dbReference type="SAM" id="MobiDB-lite"/>
    </source>
</evidence>
<feature type="domain" description="Glycoside hydrolase family 5" evidence="9">
    <location>
        <begin position="149"/>
        <end position="398"/>
    </location>
</feature>
<gene>
    <name evidence="10" type="ORF">BQ4739_LOCUS14023</name>
</gene>
<evidence type="ECO:0000256" key="5">
    <source>
        <dbReference type="ARBA" id="ARBA00023295"/>
    </source>
</evidence>
<evidence type="ECO:0000256" key="2">
    <source>
        <dbReference type="ARBA" id="ARBA00022801"/>
    </source>
</evidence>
<evidence type="ECO:0000256" key="4">
    <source>
        <dbReference type="ARBA" id="ARBA00023277"/>
    </source>
</evidence>
<sequence length="581" mass="61959">MTLNYYWLRCVSDQPPRGRPAAPVELRGDQFVTVADGQPVAMHGVNWFGFNNRMTFLNGLWAGQASANSDFAAIIWQLKLLGFNAIRLPFLFDDLQAPAQPIQGYCTHESTLPELANRTVDPQYSVAIRRAPPMPAVPLPRVAEPGSCNKYIPPGAGGKTMERFLWTVQWLVSNGFYVLIDYHPMGMEKTSYDAAAFVEAWKQVWSAVSCLPKFRRDMVGRVFVDILNEPDSQWQAWQPKDGKAGMTELYLGVMDALWALTPGAPIFFINGGGQGAYAGLNWGNGFVTDKSLIEEWGITDANPFFQALMERPYLNRVVISPHLYGPSVSHRKDFYKGPEWMESLDKSFGYLGKEGYCYNGKCHVFPIAVGEFGSKFENPEDLAHLADLAAYMNAQGAGNTGGHKPVGNYFYWCYNANSGDTGGLVDDSWMNLQWVKLRYLSDNLGLTPWYKAQPARRRPAPAAAAAAGDTAASAPAGGSDAASDIIVGTGPAEAVPAPAEEPASMPVATTPVAAPVATAPLAAPVATTPVATTPAAAPVATTPVAAPVATTPVAATPATPAAAAAAAATANAAPAAAVPAS</sequence>
<keyword evidence="11" id="KW-1185">Reference proteome</keyword>
<comment type="similarity">
    <text evidence="1 7">Belongs to the glycosyl hydrolase 5 (cellulase A) family.</text>
</comment>
<name>A0A383W9B6_TETOB</name>
<dbReference type="STRING" id="3088.A0A383W9B6"/>
<keyword evidence="5 7" id="KW-0326">Glycosidase</keyword>
<evidence type="ECO:0000313" key="10">
    <source>
        <dbReference type="EMBL" id="SZX73770.1"/>
    </source>
</evidence>
<evidence type="ECO:0000256" key="7">
    <source>
        <dbReference type="RuleBase" id="RU361153"/>
    </source>
</evidence>
<reference evidence="10 11" key="1">
    <citation type="submission" date="2016-10" db="EMBL/GenBank/DDBJ databases">
        <authorList>
            <person name="Cai Z."/>
        </authorList>
    </citation>
    <scope>NUCLEOTIDE SEQUENCE [LARGE SCALE GENOMIC DNA]</scope>
</reference>
<evidence type="ECO:0000256" key="3">
    <source>
        <dbReference type="ARBA" id="ARBA00023001"/>
    </source>
</evidence>
<organism evidence="10 11">
    <name type="scientific">Tetradesmus obliquus</name>
    <name type="common">Green alga</name>
    <name type="synonym">Acutodesmus obliquus</name>
    <dbReference type="NCBI Taxonomy" id="3088"/>
    <lineage>
        <taxon>Eukaryota</taxon>
        <taxon>Viridiplantae</taxon>
        <taxon>Chlorophyta</taxon>
        <taxon>core chlorophytes</taxon>
        <taxon>Chlorophyceae</taxon>
        <taxon>CS clade</taxon>
        <taxon>Sphaeropleales</taxon>
        <taxon>Scenedesmaceae</taxon>
        <taxon>Tetradesmus</taxon>
    </lineage>
</organism>
<evidence type="ECO:0000256" key="6">
    <source>
        <dbReference type="ARBA" id="ARBA00023326"/>
    </source>
</evidence>
<evidence type="ECO:0000313" key="11">
    <source>
        <dbReference type="Proteomes" id="UP000256970"/>
    </source>
</evidence>
<keyword evidence="2 7" id="KW-0378">Hydrolase</keyword>
<dbReference type="Proteomes" id="UP000256970">
    <property type="component" value="Unassembled WGS sequence"/>
</dbReference>
<dbReference type="PANTHER" id="PTHR35923">
    <property type="entry name" value="MAJOR EXTRACELLULAR ENDOGLUCANASE"/>
    <property type="match status" value="1"/>
</dbReference>
<keyword evidence="6" id="KW-0624">Polysaccharide degradation</keyword>
<dbReference type="Gene3D" id="3.20.20.80">
    <property type="entry name" value="Glycosidases"/>
    <property type="match status" value="1"/>
</dbReference>
<accession>A0A383W9B6</accession>
<dbReference type="GO" id="GO:0030245">
    <property type="term" value="P:cellulose catabolic process"/>
    <property type="evidence" value="ECO:0007669"/>
    <property type="project" value="UniProtKB-KW"/>
</dbReference>
<dbReference type="PANTHER" id="PTHR35923:SF2">
    <property type="entry name" value="ENDOGLUCANASE"/>
    <property type="match status" value="1"/>
</dbReference>
<feature type="region of interest" description="Disordered" evidence="8">
    <location>
        <begin position="461"/>
        <end position="485"/>
    </location>
</feature>
<feature type="compositionally biased region" description="Low complexity" evidence="8">
    <location>
        <begin position="461"/>
        <end position="484"/>
    </location>
</feature>
<keyword evidence="4" id="KW-0119">Carbohydrate metabolism</keyword>